<feature type="non-terminal residue" evidence="3">
    <location>
        <position position="268"/>
    </location>
</feature>
<dbReference type="InterPro" id="IPR051654">
    <property type="entry name" value="Meroterpenoid_MTases"/>
</dbReference>
<dbReference type="GO" id="GO:0016740">
    <property type="term" value="F:transferase activity"/>
    <property type="evidence" value="ECO:0007669"/>
    <property type="project" value="UniProtKB-KW"/>
</dbReference>
<dbReference type="Proteomes" id="UP000054279">
    <property type="component" value="Unassembled WGS sequence"/>
</dbReference>
<dbReference type="PANTHER" id="PTHR35897">
    <property type="entry name" value="METHYLTRANSFERASE AUSD"/>
    <property type="match status" value="1"/>
</dbReference>
<name>A0A0C9TIF9_SPHS4</name>
<reference evidence="3 4" key="1">
    <citation type="submission" date="2014-06" db="EMBL/GenBank/DDBJ databases">
        <title>Evolutionary Origins and Diversification of the Mycorrhizal Mutualists.</title>
        <authorList>
            <consortium name="DOE Joint Genome Institute"/>
            <consortium name="Mycorrhizal Genomics Consortium"/>
            <person name="Kohler A."/>
            <person name="Kuo A."/>
            <person name="Nagy L.G."/>
            <person name="Floudas D."/>
            <person name="Copeland A."/>
            <person name="Barry K.W."/>
            <person name="Cichocki N."/>
            <person name="Veneault-Fourrey C."/>
            <person name="LaButti K."/>
            <person name="Lindquist E.A."/>
            <person name="Lipzen A."/>
            <person name="Lundell T."/>
            <person name="Morin E."/>
            <person name="Murat C."/>
            <person name="Riley R."/>
            <person name="Ohm R."/>
            <person name="Sun H."/>
            <person name="Tunlid A."/>
            <person name="Henrissat B."/>
            <person name="Grigoriev I.V."/>
            <person name="Hibbett D.S."/>
            <person name="Martin F."/>
        </authorList>
    </citation>
    <scope>NUCLEOTIDE SEQUENCE [LARGE SCALE GENOMIC DNA]</scope>
    <source>
        <strain evidence="3 4">SS14</strain>
    </source>
</reference>
<dbReference type="OrthoDB" id="2094832at2759"/>
<accession>A0A0C9TIF9</accession>
<dbReference type="EMBL" id="KN837285">
    <property type="protein sequence ID" value="KIJ29318.1"/>
    <property type="molecule type" value="Genomic_DNA"/>
</dbReference>
<evidence type="ECO:0000313" key="4">
    <source>
        <dbReference type="Proteomes" id="UP000054279"/>
    </source>
</evidence>
<dbReference type="AlphaFoldDB" id="A0A0C9TIF9"/>
<keyword evidence="1" id="KW-0808">Transferase</keyword>
<organism evidence="3 4">
    <name type="scientific">Sphaerobolus stellatus (strain SS14)</name>
    <dbReference type="NCBI Taxonomy" id="990650"/>
    <lineage>
        <taxon>Eukaryota</taxon>
        <taxon>Fungi</taxon>
        <taxon>Dikarya</taxon>
        <taxon>Basidiomycota</taxon>
        <taxon>Agaricomycotina</taxon>
        <taxon>Agaricomycetes</taxon>
        <taxon>Phallomycetidae</taxon>
        <taxon>Geastrales</taxon>
        <taxon>Sphaerobolaceae</taxon>
        <taxon>Sphaerobolus</taxon>
    </lineage>
</organism>
<evidence type="ECO:0000256" key="1">
    <source>
        <dbReference type="ARBA" id="ARBA00022679"/>
    </source>
</evidence>
<sequence length="268" mass="30012">MSVTPNHPDFPKAALNSEGYKPTQEDLIYLKNLTGIQDEDLLKEHVLKVQAEAFSIYPYPCIRFFQFITSRIASHPAYHEILKLGKERKGAIYLELACCFGNDVRKVISDGYPIENIIASDLKEDFWIVGHKFFRTTPETFPVPFLAGDVFDPSFISPDISPAPISSTPPTTEVPILKTLTSLTPLQHHVSIIHAASFFHLFNEEPQRRLAFLLGSLLSPLPGLMIIGTHGGLLDTEENKKGAPRFIDLVGSLFAHSPTSWRELWIGE</sequence>
<dbReference type="PANTHER" id="PTHR35897:SF1">
    <property type="entry name" value="METHYLTRANSFERASE AUSD"/>
    <property type="match status" value="1"/>
</dbReference>
<keyword evidence="4" id="KW-1185">Reference proteome</keyword>
<evidence type="ECO:0000256" key="2">
    <source>
        <dbReference type="ARBA" id="ARBA00022691"/>
    </source>
</evidence>
<protein>
    <submittedName>
        <fullName evidence="3">Uncharacterized protein</fullName>
    </submittedName>
</protein>
<keyword evidence="2" id="KW-0949">S-adenosyl-L-methionine</keyword>
<dbReference type="HOGENOM" id="CLU_051542_1_1_1"/>
<proteinExistence type="predicted"/>
<evidence type="ECO:0000313" key="3">
    <source>
        <dbReference type="EMBL" id="KIJ29318.1"/>
    </source>
</evidence>
<gene>
    <name evidence="3" type="ORF">M422DRAFT_188612</name>
</gene>